<dbReference type="EMBL" id="JAHUZN010000013">
    <property type="protein sequence ID" value="KAG8473145.1"/>
    <property type="molecule type" value="Genomic_DNA"/>
</dbReference>
<keyword evidence="6" id="KW-0677">Repeat</keyword>
<keyword evidence="5" id="KW-0732">Signal</keyword>
<evidence type="ECO:0000313" key="18">
    <source>
        <dbReference type="Proteomes" id="UP000701853"/>
    </source>
</evidence>
<keyword evidence="4" id="KW-0812">Transmembrane</keyword>
<dbReference type="OrthoDB" id="651467at2759"/>
<evidence type="ECO:0000256" key="1">
    <source>
        <dbReference type="ARBA" id="ARBA00004167"/>
    </source>
</evidence>
<evidence type="ECO:0000313" key="17">
    <source>
        <dbReference type="EMBL" id="KAG8473145.1"/>
    </source>
</evidence>
<feature type="domain" description="Wall-associated receptor kinase galacturonan-binding" evidence="14">
    <location>
        <begin position="698"/>
        <end position="758"/>
    </location>
</feature>
<evidence type="ECO:0000256" key="10">
    <source>
        <dbReference type="ARBA" id="ARBA00047899"/>
    </source>
</evidence>
<evidence type="ECO:0000256" key="4">
    <source>
        <dbReference type="ARBA" id="ARBA00022692"/>
    </source>
</evidence>
<gene>
    <name evidence="17" type="ORF">CXB51_035081</name>
</gene>
<evidence type="ECO:0000259" key="14">
    <source>
        <dbReference type="Pfam" id="PF13947"/>
    </source>
</evidence>
<comment type="similarity">
    <text evidence="2">Belongs to the PPR family. P subfamily.</text>
</comment>
<evidence type="ECO:0000256" key="9">
    <source>
        <dbReference type="ARBA" id="ARBA00023180"/>
    </source>
</evidence>
<feature type="region of interest" description="Disordered" evidence="13">
    <location>
        <begin position="49"/>
        <end position="70"/>
    </location>
</feature>
<dbReference type="Pfam" id="PF01535">
    <property type="entry name" value="PPR"/>
    <property type="match status" value="1"/>
</dbReference>
<feature type="domain" description="Wall-associated receptor kinase C-terminal" evidence="15">
    <location>
        <begin position="883"/>
        <end position="923"/>
    </location>
</feature>
<evidence type="ECO:0000256" key="5">
    <source>
        <dbReference type="ARBA" id="ARBA00022729"/>
    </source>
</evidence>
<proteinExistence type="inferred from homology"/>
<dbReference type="AlphaFoldDB" id="A0A8J5Y987"/>
<keyword evidence="7" id="KW-1133">Transmembrane helix</keyword>
<dbReference type="Proteomes" id="UP000701853">
    <property type="component" value="Chromosome 13"/>
</dbReference>
<feature type="repeat" description="PPR" evidence="12">
    <location>
        <begin position="450"/>
        <end position="484"/>
    </location>
</feature>
<dbReference type="Gene3D" id="1.25.40.10">
    <property type="entry name" value="Tetratricopeptide repeat domain"/>
    <property type="match status" value="2"/>
</dbReference>
<keyword evidence="18" id="KW-1185">Reference proteome</keyword>
<accession>A0A8J5Y987</accession>
<dbReference type="InterPro" id="IPR011990">
    <property type="entry name" value="TPR-like_helical_dom_sf"/>
</dbReference>
<feature type="compositionally biased region" description="Polar residues" evidence="13">
    <location>
        <begin position="49"/>
        <end position="60"/>
    </location>
</feature>
<evidence type="ECO:0000256" key="11">
    <source>
        <dbReference type="ARBA" id="ARBA00048679"/>
    </source>
</evidence>
<dbReference type="PROSITE" id="PS51375">
    <property type="entry name" value="PPR"/>
    <property type="match status" value="1"/>
</dbReference>
<comment type="subcellular location">
    <subcellularLocation>
        <location evidence="1">Membrane</location>
        <topology evidence="1">Single-pass membrane protein</topology>
    </subcellularLocation>
</comment>
<comment type="catalytic activity">
    <reaction evidence="11">
        <text>L-seryl-[protein] + ATP = O-phospho-L-seryl-[protein] + ADP + H(+)</text>
        <dbReference type="Rhea" id="RHEA:17989"/>
        <dbReference type="Rhea" id="RHEA-COMP:9863"/>
        <dbReference type="Rhea" id="RHEA-COMP:11604"/>
        <dbReference type="ChEBI" id="CHEBI:15378"/>
        <dbReference type="ChEBI" id="CHEBI:29999"/>
        <dbReference type="ChEBI" id="CHEBI:30616"/>
        <dbReference type="ChEBI" id="CHEBI:83421"/>
        <dbReference type="ChEBI" id="CHEBI:456216"/>
        <dbReference type="EC" id="2.7.11.1"/>
    </reaction>
</comment>
<dbReference type="Pfam" id="PF13947">
    <property type="entry name" value="GUB_WAK_bind"/>
    <property type="match status" value="1"/>
</dbReference>
<evidence type="ECO:0000259" key="15">
    <source>
        <dbReference type="Pfam" id="PF14380"/>
    </source>
</evidence>
<evidence type="ECO:0000259" key="16">
    <source>
        <dbReference type="Pfam" id="PF25245"/>
    </source>
</evidence>
<dbReference type="PANTHER" id="PTHR46598">
    <property type="entry name" value="BNAC05G43320D PROTEIN"/>
    <property type="match status" value="1"/>
</dbReference>
<dbReference type="InterPro" id="IPR032872">
    <property type="entry name" value="WAK_assoc_C"/>
</dbReference>
<dbReference type="InterPro" id="IPR025287">
    <property type="entry name" value="WAK_GUB"/>
</dbReference>
<evidence type="ECO:0000256" key="13">
    <source>
        <dbReference type="SAM" id="MobiDB-lite"/>
    </source>
</evidence>
<keyword evidence="9" id="KW-0325">Glycoprotein</keyword>
<comment type="caution">
    <text evidence="17">The sequence shown here is derived from an EMBL/GenBank/DDBJ whole genome shotgun (WGS) entry which is preliminary data.</text>
</comment>
<sequence length="963" mass="106935">MQYLQIYGEMWRKALCSIPPYRPFSSSSATDIPTLYSFLQPSIFALKPNEQSKQPQDSTNSQTKTLTEEQKTTLQTTLEKSLLTHNTDEAWKSFKALTTCCTFPNKPLTNSLITHLSSLQDTQNLKRAFASVVFVIEKDPKLLSFETVTTLLNSMNCANTAAPAFALIKCMFRNRYFVPFGLWGNMLVDVSRKSGSLIAFLRVFEECCRIAIDEKLNYMKPDLAACNAALECCCCELESVSDAEKSGKIDSVSTTVLRSLREGNGKEWIFSDQTHCEVVKGYLQNGAMKSLASLIIEAQKLETPMLEVDKSIGYGIISACINLGLADKAHSILDEMNAQSGSVGLGVYVPILKAYSKEHRTAEATQLVMDIGNSGLQLDAGMYDMLIEASMTSQDFQSAFTLFRDMRDARILDLKGSYLTIMTGLMENQRPELMAAFLDEVVEDPRIEVKTHDWNSIIHAFCKAGRLEDAKRTFRRMTFLQFEPNDQTYLSLINGYVTAEKYFSVLMLWNEIKRKISGGKEKGINFDHNLVDAFLYALVKGGFFDAVMQVIEKSQEMKIFVDKWRYKQAFMEKHKKLKVSKLRRRSFRKMEALIAFKNWAALSVVGYVNSSSHWWFLVALVSACGTDSLSTEKNTISPPHIFLTISCTCNLFFIQNPLSMSPLPAALFISILFLLPQLHKVCAASHAAGRTIPTRGTCNNTCGTIPVMFPFGTGFGCGHPYFARYVKCNAGTLQVSTGTGIYTVSSVDYLTSTIVVADPFMSTCSSMQNSGSFSLDRTSPFTLTGSNIFVLLGCSTTSPVFDPSEDLCDTGSGSRVCSGLYSCKGVTGIGLPQNARTSTCCVYDSLMGIGSGYFLDLPKLQCSSYTSIYEFGDEGDPMKWKFGISLQYNDSYYTPACKDCETSGGLCGFSGLDESFSCICRDGVNTTTNCFGHGYTWSGAWEPKIQTKTSIGVFLLWWIYLLV</sequence>
<evidence type="ECO:0000256" key="3">
    <source>
        <dbReference type="ARBA" id="ARBA00012513"/>
    </source>
</evidence>
<dbReference type="InterPro" id="IPR057440">
    <property type="entry name" value="At1g68980-like_TPR"/>
</dbReference>
<dbReference type="InterPro" id="IPR002885">
    <property type="entry name" value="PPR_rpt"/>
</dbReference>
<dbReference type="EC" id="2.7.11.1" evidence="3"/>
<evidence type="ECO:0000256" key="7">
    <source>
        <dbReference type="ARBA" id="ARBA00022989"/>
    </source>
</evidence>
<evidence type="ECO:0000256" key="6">
    <source>
        <dbReference type="ARBA" id="ARBA00022737"/>
    </source>
</evidence>
<feature type="domain" description="At1g68980-like TPR repeats" evidence="16">
    <location>
        <begin position="64"/>
        <end position="220"/>
    </location>
</feature>
<dbReference type="GO" id="GO:0016020">
    <property type="term" value="C:membrane"/>
    <property type="evidence" value="ECO:0007669"/>
    <property type="project" value="UniProtKB-SubCell"/>
</dbReference>
<protein>
    <recommendedName>
        <fullName evidence="3">non-specific serine/threonine protein kinase</fullName>
        <ecNumber evidence="3">2.7.11.1</ecNumber>
    </recommendedName>
</protein>
<dbReference type="NCBIfam" id="TIGR00756">
    <property type="entry name" value="PPR"/>
    <property type="match status" value="1"/>
</dbReference>
<keyword evidence="8" id="KW-0472">Membrane</keyword>
<evidence type="ECO:0000256" key="12">
    <source>
        <dbReference type="PROSITE-ProRule" id="PRU00708"/>
    </source>
</evidence>
<organism evidence="17 18">
    <name type="scientific">Gossypium anomalum</name>
    <dbReference type="NCBI Taxonomy" id="47600"/>
    <lineage>
        <taxon>Eukaryota</taxon>
        <taxon>Viridiplantae</taxon>
        <taxon>Streptophyta</taxon>
        <taxon>Embryophyta</taxon>
        <taxon>Tracheophyta</taxon>
        <taxon>Spermatophyta</taxon>
        <taxon>Magnoliopsida</taxon>
        <taxon>eudicotyledons</taxon>
        <taxon>Gunneridae</taxon>
        <taxon>Pentapetalae</taxon>
        <taxon>rosids</taxon>
        <taxon>malvids</taxon>
        <taxon>Malvales</taxon>
        <taxon>Malvaceae</taxon>
        <taxon>Malvoideae</taxon>
        <taxon>Gossypium</taxon>
    </lineage>
</organism>
<comment type="catalytic activity">
    <reaction evidence="10">
        <text>L-threonyl-[protein] + ATP = O-phospho-L-threonyl-[protein] + ADP + H(+)</text>
        <dbReference type="Rhea" id="RHEA:46608"/>
        <dbReference type="Rhea" id="RHEA-COMP:11060"/>
        <dbReference type="Rhea" id="RHEA-COMP:11605"/>
        <dbReference type="ChEBI" id="CHEBI:15378"/>
        <dbReference type="ChEBI" id="CHEBI:30013"/>
        <dbReference type="ChEBI" id="CHEBI:30616"/>
        <dbReference type="ChEBI" id="CHEBI:61977"/>
        <dbReference type="ChEBI" id="CHEBI:456216"/>
        <dbReference type="EC" id="2.7.11.1"/>
    </reaction>
</comment>
<reference evidence="17 18" key="1">
    <citation type="journal article" date="2021" name="bioRxiv">
        <title>The Gossypium anomalum genome as a resource for cotton improvement and evolutionary analysis of hybrid incompatibility.</title>
        <authorList>
            <person name="Grover C.E."/>
            <person name="Yuan D."/>
            <person name="Arick M.A."/>
            <person name="Miller E.R."/>
            <person name="Hu G."/>
            <person name="Peterson D.G."/>
            <person name="Wendel J.F."/>
            <person name="Udall J.A."/>
        </authorList>
    </citation>
    <scope>NUCLEOTIDE SEQUENCE [LARGE SCALE GENOMIC DNA]</scope>
    <source>
        <strain evidence="17">JFW-Udall</strain>
        <tissue evidence="17">Leaf</tissue>
    </source>
</reference>
<dbReference type="Pfam" id="PF25245">
    <property type="entry name" value="TPR_At1g68980"/>
    <property type="match status" value="1"/>
</dbReference>
<dbReference type="GO" id="GO:0030247">
    <property type="term" value="F:polysaccharide binding"/>
    <property type="evidence" value="ECO:0007669"/>
    <property type="project" value="InterPro"/>
</dbReference>
<dbReference type="Pfam" id="PF14380">
    <property type="entry name" value="WAK_assoc"/>
    <property type="match status" value="1"/>
</dbReference>
<evidence type="ECO:0000256" key="2">
    <source>
        <dbReference type="ARBA" id="ARBA00007626"/>
    </source>
</evidence>
<dbReference type="PANTHER" id="PTHR46598:SF2">
    <property type="entry name" value="OS01G0788900 PROTEIN"/>
    <property type="match status" value="1"/>
</dbReference>
<dbReference type="Pfam" id="PF13041">
    <property type="entry name" value="PPR_2"/>
    <property type="match status" value="1"/>
</dbReference>
<evidence type="ECO:0000256" key="8">
    <source>
        <dbReference type="ARBA" id="ARBA00023136"/>
    </source>
</evidence>
<name>A0A8J5Y987_9ROSI</name>
<dbReference type="GO" id="GO:0004674">
    <property type="term" value="F:protein serine/threonine kinase activity"/>
    <property type="evidence" value="ECO:0007669"/>
    <property type="project" value="UniProtKB-KW"/>
</dbReference>